<reference evidence="1" key="1">
    <citation type="submission" date="2018-02" db="EMBL/GenBank/DDBJ databases">
        <title>Rhizophora mucronata_Transcriptome.</title>
        <authorList>
            <person name="Meera S.P."/>
            <person name="Sreeshan A."/>
            <person name="Augustine A."/>
        </authorList>
    </citation>
    <scope>NUCLEOTIDE SEQUENCE</scope>
    <source>
        <tissue evidence="1">Leaf</tissue>
    </source>
</reference>
<proteinExistence type="predicted"/>
<name>A0A2P2QET1_RHIMU</name>
<accession>A0A2P2QET1</accession>
<sequence>MSFYKRGVGLEETVGCSCLIECISR</sequence>
<organism evidence="1">
    <name type="scientific">Rhizophora mucronata</name>
    <name type="common">Asiatic mangrove</name>
    <dbReference type="NCBI Taxonomy" id="61149"/>
    <lineage>
        <taxon>Eukaryota</taxon>
        <taxon>Viridiplantae</taxon>
        <taxon>Streptophyta</taxon>
        <taxon>Embryophyta</taxon>
        <taxon>Tracheophyta</taxon>
        <taxon>Spermatophyta</taxon>
        <taxon>Magnoliopsida</taxon>
        <taxon>eudicotyledons</taxon>
        <taxon>Gunneridae</taxon>
        <taxon>Pentapetalae</taxon>
        <taxon>rosids</taxon>
        <taxon>fabids</taxon>
        <taxon>Malpighiales</taxon>
        <taxon>Rhizophoraceae</taxon>
        <taxon>Rhizophora</taxon>
    </lineage>
</organism>
<dbReference type="EMBL" id="GGEC01085029">
    <property type="protein sequence ID" value="MBX65513.1"/>
    <property type="molecule type" value="Transcribed_RNA"/>
</dbReference>
<evidence type="ECO:0000313" key="1">
    <source>
        <dbReference type="EMBL" id="MBX65513.1"/>
    </source>
</evidence>
<protein>
    <submittedName>
        <fullName evidence="1">Uncharacterized protein</fullName>
    </submittedName>
</protein>
<dbReference type="AlphaFoldDB" id="A0A2P2QET1"/>